<evidence type="ECO:0000313" key="4">
    <source>
        <dbReference type="Proteomes" id="UP000295375"/>
    </source>
</evidence>
<feature type="transmembrane region" description="Helical" evidence="2">
    <location>
        <begin position="53"/>
        <end position="72"/>
    </location>
</feature>
<organism evidence="3 4">
    <name type="scientific">Permianibacter aggregans</name>
    <dbReference type="NCBI Taxonomy" id="1510150"/>
    <lineage>
        <taxon>Bacteria</taxon>
        <taxon>Pseudomonadati</taxon>
        <taxon>Pseudomonadota</taxon>
        <taxon>Gammaproteobacteria</taxon>
        <taxon>Pseudomonadales</taxon>
        <taxon>Pseudomonadaceae</taxon>
        <taxon>Permianibacter</taxon>
    </lineage>
</organism>
<keyword evidence="2" id="KW-1133">Transmembrane helix</keyword>
<dbReference type="AlphaFoldDB" id="A0A4R6UH81"/>
<evidence type="ECO:0000256" key="2">
    <source>
        <dbReference type="SAM" id="Phobius"/>
    </source>
</evidence>
<proteinExistence type="predicted"/>
<protein>
    <submittedName>
        <fullName evidence="3">Uncharacterized protein</fullName>
    </submittedName>
</protein>
<name>A0A4R6UH81_9GAMM</name>
<keyword evidence="2" id="KW-0812">Transmembrane</keyword>
<evidence type="ECO:0000256" key="1">
    <source>
        <dbReference type="SAM" id="MobiDB-lite"/>
    </source>
</evidence>
<accession>A0A4R6UH81</accession>
<dbReference type="Proteomes" id="UP000295375">
    <property type="component" value="Unassembled WGS sequence"/>
</dbReference>
<gene>
    <name evidence="3" type="ORF">EV696_11853</name>
</gene>
<reference evidence="3 4" key="1">
    <citation type="submission" date="2019-03" db="EMBL/GenBank/DDBJ databases">
        <title>Genomic Encyclopedia of Type Strains, Phase IV (KMG-IV): sequencing the most valuable type-strain genomes for metagenomic binning, comparative biology and taxonomic classification.</title>
        <authorList>
            <person name="Goeker M."/>
        </authorList>
    </citation>
    <scope>NUCLEOTIDE SEQUENCE [LARGE SCALE GENOMIC DNA]</scope>
    <source>
        <strain evidence="3 4">DSM 103792</strain>
    </source>
</reference>
<keyword evidence="2" id="KW-0472">Membrane</keyword>
<feature type="region of interest" description="Disordered" evidence="1">
    <location>
        <begin position="1"/>
        <end position="25"/>
    </location>
</feature>
<sequence>MRLETRPKCTRPAAKPPRQNEACTVVSGDQWRSSFSAPRNIARQRNAGLKVDYLNTAFNVGAVLALMIMTAMN</sequence>
<keyword evidence="4" id="KW-1185">Reference proteome</keyword>
<comment type="caution">
    <text evidence="3">The sequence shown here is derived from an EMBL/GenBank/DDBJ whole genome shotgun (WGS) entry which is preliminary data.</text>
</comment>
<evidence type="ECO:0000313" key="3">
    <source>
        <dbReference type="EMBL" id="TDQ45702.1"/>
    </source>
</evidence>
<dbReference type="EMBL" id="SNYM01000018">
    <property type="protein sequence ID" value="TDQ45702.1"/>
    <property type="molecule type" value="Genomic_DNA"/>
</dbReference>